<evidence type="ECO:0000313" key="1">
    <source>
        <dbReference type="EMBL" id="KAE9396966.1"/>
    </source>
</evidence>
<protein>
    <submittedName>
        <fullName evidence="1">Uncharacterized protein</fullName>
    </submittedName>
</protein>
<evidence type="ECO:0000313" key="2">
    <source>
        <dbReference type="Proteomes" id="UP000799118"/>
    </source>
</evidence>
<proteinExistence type="predicted"/>
<accession>A0A6A4HGC4</accession>
<dbReference type="AlphaFoldDB" id="A0A6A4HGC4"/>
<sequence>MSRGSREGERNLVTGFVYLCWGKWTKLAIAQVIIARAMINPPMYLEMVLASVRTTGELGVLV</sequence>
<keyword evidence="2" id="KW-1185">Reference proteome</keyword>
<reference evidence="1" key="1">
    <citation type="journal article" date="2019" name="Environ. Microbiol.">
        <title>Fungal ecological strategies reflected in gene transcription - a case study of two litter decomposers.</title>
        <authorList>
            <person name="Barbi F."/>
            <person name="Kohler A."/>
            <person name="Barry K."/>
            <person name="Baskaran P."/>
            <person name="Daum C."/>
            <person name="Fauchery L."/>
            <person name="Ihrmark K."/>
            <person name="Kuo A."/>
            <person name="LaButti K."/>
            <person name="Lipzen A."/>
            <person name="Morin E."/>
            <person name="Grigoriev I.V."/>
            <person name="Henrissat B."/>
            <person name="Lindahl B."/>
            <person name="Martin F."/>
        </authorList>
    </citation>
    <scope>NUCLEOTIDE SEQUENCE</scope>
    <source>
        <strain evidence="1">JB14</strain>
    </source>
</reference>
<organism evidence="1 2">
    <name type="scientific">Gymnopus androsaceus JB14</name>
    <dbReference type="NCBI Taxonomy" id="1447944"/>
    <lineage>
        <taxon>Eukaryota</taxon>
        <taxon>Fungi</taxon>
        <taxon>Dikarya</taxon>
        <taxon>Basidiomycota</taxon>
        <taxon>Agaricomycotina</taxon>
        <taxon>Agaricomycetes</taxon>
        <taxon>Agaricomycetidae</taxon>
        <taxon>Agaricales</taxon>
        <taxon>Marasmiineae</taxon>
        <taxon>Omphalotaceae</taxon>
        <taxon>Gymnopus</taxon>
    </lineage>
</organism>
<dbReference type="Proteomes" id="UP000799118">
    <property type="component" value="Unassembled WGS sequence"/>
</dbReference>
<dbReference type="EMBL" id="ML769505">
    <property type="protein sequence ID" value="KAE9396966.1"/>
    <property type="molecule type" value="Genomic_DNA"/>
</dbReference>
<name>A0A6A4HGC4_9AGAR</name>
<gene>
    <name evidence="1" type="ORF">BT96DRAFT_921788</name>
</gene>